<dbReference type="RefSeq" id="WP_206436944.1">
    <property type="nucleotide sequence ID" value="NZ_UZWE01000035.1"/>
</dbReference>
<evidence type="ECO:0000313" key="3">
    <source>
        <dbReference type="Proteomes" id="UP000270743"/>
    </source>
</evidence>
<dbReference type="Proteomes" id="UP000270743">
    <property type="component" value="Unassembled WGS sequence"/>
</dbReference>
<feature type="transmembrane region" description="Helical" evidence="1">
    <location>
        <begin position="46"/>
        <end position="67"/>
    </location>
</feature>
<accession>A0A3S4CKL1</accession>
<evidence type="ECO:0000313" key="2">
    <source>
        <dbReference type="EMBL" id="VDS09273.1"/>
    </source>
</evidence>
<protein>
    <submittedName>
        <fullName evidence="2">Uncharacterized protein</fullName>
    </submittedName>
</protein>
<dbReference type="AlphaFoldDB" id="A0A3S4CKL1"/>
<keyword evidence="1" id="KW-0812">Transmembrane</keyword>
<gene>
    <name evidence="2" type="ORF">PARHAE_02471</name>
</gene>
<proteinExistence type="predicted"/>
<dbReference type="EMBL" id="UZWE01000035">
    <property type="protein sequence ID" value="VDS09273.1"/>
    <property type="molecule type" value="Genomic_DNA"/>
</dbReference>
<reference evidence="2 3" key="1">
    <citation type="submission" date="2018-12" db="EMBL/GenBank/DDBJ databases">
        <authorList>
            <person name="Criscuolo A."/>
        </authorList>
    </citation>
    <scope>NUCLEOTIDE SEQUENCE [LARGE SCALE GENOMIC DNA]</scope>
    <source>
        <strain evidence="2">ACIP1116241</strain>
    </source>
</reference>
<keyword evidence="1" id="KW-0472">Membrane</keyword>
<name>A0A3S4CKL1_9RHOB</name>
<sequence length="95" mass="10432">MPDRPLFLERASFRRRRLGDAARVLPVLAAILVLAPVWWVPAQVSFAAGAVWLFGLWAGLIAAVWALHRALRRADAATLRARQAIAASPEDDHAL</sequence>
<evidence type="ECO:0000256" key="1">
    <source>
        <dbReference type="SAM" id="Phobius"/>
    </source>
</evidence>
<organism evidence="2 3">
    <name type="scientific">Paracoccus haematequi</name>
    <dbReference type="NCBI Taxonomy" id="2491866"/>
    <lineage>
        <taxon>Bacteria</taxon>
        <taxon>Pseudomonadati</taxon>
        <taxon>Pseudomonadota</taxon>
        <taxon>Alphaproteobacteria</taxon>
        <taxon>Rhodobacterales</taxon>
        <taxon>Paracoccaceae</taxon>
        <taxon>Paracoccus</taxon>
    </lineage>
</organism>
<keyword evidence="1" id="KW-1133">Transmembrane helix</keyword>
<feature type="transmembrane region" description="Helical" evidence="1">
    <location>
        <begin position="21"/>
        <end position="40"/>
    </location>
</feature>
<keyword evidence="3" id="KW-1185">Reference proteome</keyword>